<dbReference type="Proteomes" id="UP001164676">
    <property type="component" value="Plasmid unnamed"/>
</dbReference>
<protein>
    <submittedName>
        <fullName evidence="2">DUF1289 domain-containing protein</fullName>
    </submittedName>
</protein>
<reference evidence="2" key="1">
    <citation type="submission" date="2022-09" db="EMBL/GenBank/DDBJ databases">
        <authorList>
            <person name="Li Z.-J."/>
        </authorList>
    </citation>
    <scope>NUCLEOTIDE SEQUENCE</scope>
    <source>
        <strain evidence="2">TGB10</strain>
        <plasmid evidence="2">unnamed</plasmid>
    </source>
</reference>
<dbReference type="RefSeq" id="WP_198532242.1">
    <property type="nucleotide sequence ID" value="NZ_CP114585.1"/>
</dbReference>
<keyword evidence="3" id="KW-1185">Reference proteome</keyword>
<evidence type="ECO:0000313" key="2">
    <source>
        <dbReference type="EMBL" id="WBA16742.1"/>
    </source>
</evidence>
<evidence type="ECO:0000256" key="1">
    <source>
        <dbReference type="SAM" id="MobiDB-lite"/>
    </source>
</evidence>
<accession>A0ABY7LHT6</accession>
<dbReference type="PANTHER" id="PTHR35175">
    <property type="entry name" value="DUF1289 DOMAIN-CONTAINING PROTEIN"/>
    <property type="match status" value="1"/>
</dbReference>
<dbReference type="Pfam" id="PF06945">
    <property type="entry name" value="DUF1289"/>
    <property type="match status" value="1"/>
</dbReference>
<keyword evidence="2" id="KW-0614">Plasmid</keyword>
<dbReference type="InterPro" id="IPR010710">
    <property type="entry name" value="DUF1289"/>
</dbReference>
<organism evidence="2 3">
    <name type="scientific">Salinivibrio proteolyticus</name>
    <dbReference type="NCBI Taxonomy" id="334715"/>
    <lineage>
        <taxon>Bacteria</taxon>
        <taxon>Pseudomonadati</taxon>
        <taxon>Pseudomonadota</taxon>
        <taxon>Gammaproteobacteria</taxon>
        <taxon>Vibrionales</taxon>
        <taxon>Vibrionaceae</taxon>
        <taxon>Salinivibrio</taxon>
    </lineage>
</organism>
<dbReference type="EMBL" id="CP114585">
    <property type="protein sequence ID" value="WBA16742.1"/>
    <property type="molecule type" value="Genomic_DNA"/>
</dbReference>
<name>A0ABY7LHT6_9GAMM</name>
<proteinExistence type="predicted"/>
<gene>
    <name evidence="2" type="ORF">N7E60_15315</name>
</gene>
<sequence length="68" mass="7838">MLTPCIGLCRREEDVCVGCKRTLDEIIAWGKMTDDQRAAIMAELPQRPDPKPPEPIRPSRNPFKRRFS</sequence>
<dbReference type="PANTHER" id="PTHR35175:SF2">
    <property type="entry name" value="DUF1289 DOMAIN-CONTAINING PROTEIN"/>
    <property type="match status" value="1"/>
</dbReference>
<geneLocation type="plasmid" evidence="2 3">
    <name>unnamed</name>
</geneLocation>
<feature type="region of interest" description="Disordered" evidence="1">
    <location>
        <begin position="43"/>
        <end position="68"/>
    </location>
</feature>
<evidence type="ECO:0000313" key="3">
    <source>
        <dbReference type="Proteomes" id="UP001164676"/>
    </source>
</evidence>